<gene>
    <name evidence="3" type="ORF">JN10_1061</name>
</gene>
<dbReference type="NCBIfam" id="NF006109">
    <property type="entry name" value="PRK08260.1"/>
    <property type="match status" value="1"/>
</dbReference>
<dbReference type="Proteomes" id="UP000320547">
    <property type="component" value="Unassembled WGS sequence"/>
</dbReference>
<dbReference type="InterPro" id="IPR014748">
    <property type="entry name" value="Enoyl-CoA_hydra_C"/>
</dbReference>
<protein>
    <submittedName>
        <fullName evidence="3">Enoyl-CoA hydratase</fullName>
    </submittedName>
</protein>
<evidence type="ECO:0000313" key="4">
    <source>
        <dbReference type="Proteomes" id="UP000320547"/>
    </source>
</evidence>
<evidence type="ECO:0000313" key="3">
    <source>
        <dbReference type="EMBL" id="TWJ09427.1"/>
    </source>
</evidence>
<comment type="caution">
    <text evidence="3">The sequence shown here is derived from an EMBL/GenBank/DDBJ whole genome shotgun (WGS) entry which is preliminary data.</text>
</comment>
<dbReference type="PANTHER" id="PTHR11941:SF54">
    <property type="entry name" value="ENOYL-COA HYDRATASE, MITOCHONDRIAL"/>
    <property type="match status" value="1"/>
</dbReference>
<evidence type="ECO:0000256" key="1">
    <source>
        <dbReference type="ARBA" id="ARBA00005254"/>
    </source>
</evidence>
<dbReference type="GO" id="GO:0006635">
    <property type="term" value="P:fatty acid beta-oxidation"/>
    <property type="evidence" value="ECO:0007669"/>
    <property type="project" value="TreeGrafter"/>
</dbReference>
<dbReference type="AlphaFoldDB" id="A0A562UV16"/>
<dbReference type="EMBL" id="VLLK01000001">
    <property type="protein sequence ID" value="TWJ09427.1"/>
    <property type="molecule type" value="Genomic_DNA"/>
</dbReference>
<dbReference type="OrthoDB" id="9802898at2"/>
<dbReference type="Pfam" id="PF00378">
    <property type="entry name" value="ECH_1"/>
    <property type="match status" value="1"/>
</dbReference>
<dbReference type="Gene3D" id="1.10.12.10">
    <property type="entry name" value="Lyase 2-enoyl-coa Hydratase, Chain A, domain 2"/>
    <property type="match status" value="1"/>
</dbReference>
<keyword evidence="4" id="KW-1185">Reference proteome</keyword>
<proteinExistence type="inferred from homology"/>
<organism evidence="3 4">
    <name type="scientific">Altererythrobacter ishigakiensis</name>
    <dbReference type="NCBI Taxonomy" id="476157"/>
    <lineage>
        <taxon>Bacteria</taxon>
        <taxon>Pseudomonadati</taxon>
        <taxon>Pseudomonadota</taxon>
        <taxon>Alphaproteobacteria</taxon>
        <taxon>Sphingomonadales</taxon>
        <taxon>Erythrobacteraceae</taxon>
        <taxon>Altererythrobacter</taxon>
    </lineage>
</organism>
<evidence type="ECO:0000256" key="2">
    <source>
        <dbReference type="ARBA" id="ARBA00023239"/>
    </source>
</evidence>
<name>A0A562UV16_9SPHN</name>
<dbReference type="STRING" id="476157.GCA_001663155_02291"/>
<reference evidence="3 4" key="1">
    <citation type="submission" date="2019-07" db="EMBL/GenBank/DDBJ databases">
        <title>Genomic Encyclopedia of Archaeal and Bacterial Type Strains, Phase II (KMG-II): from individual species to whole genera.</title>
        <authorList>
            <person name="Goeker M."/>
        </authorList>
    </citation>
    <scope>NUCLEOTIDE SEQUENCE [LARGE SCALE GENOMIC DNA]</scope>
    <source>
        <strain evidence="3 4">ATCC BAA-2084</strain>
    </source>
</reference>
<dbReference type="RefSeq" id="WP_067601346.1">
    <property type="nucleotide sequence ID" value="NZ_CP015963.1"/>
</dbReference>
<sequence>MTDYTQILVDKADGVATITLNRPEKMNAYTRIMGEEIMAAMDDIDADDSVRAVIFTGSGDRAFCAGADLTPEGGGHVFSDPSEVEDLSDPKVRDGGGLLTLRLFESKKPLISACNGVAVGVGATMQLAMDIRLASDNARYGFVFARRGIVPEACSSWFLPKIVGISQALEWCYTGRVFDAAEAHNGGLIRSIHSQNELMDAAQGLAREIADNTSAVSVAMTRAMMWRLPSGDHPMDAHRIDSRAIYRLSRGADAKEGIASFLEKRAPRYPAKVSEDMPDFYPWWDKVEYR</sequence>
<comment type="similarity">
    <text evidence="1">Belongs to the enoyl-CoA hydratase/isomerase family.</text>
</comment>
<keyword evidence="2" id="KW-0456">Lyase</keyword>
<dbReference type="SUPFAM" id="SSF52096">
    <property type="entry name" value="ClpP/crotonase"/>
    <property type="match status" value="1"/>
</dbReference>
<dbReference type="GO" id="GO:0016829">
    <property type="term" value="F:lyase activity"/>
    <property type="evidence" value="ECO:0007669"/>
    <property type="project" value="UniProtKB-KW"/>
</dbReference>
<accession>A0A562UV16</accession>
<dbReference type="InterPro" id="IPR001753">
    <property type="entry name" value="Enoyl-CoA_hydra/iso"/>
</dbReference>
<dbReference type="CDD" id="cd06558">
    <property type="entry name" value="crotonase-like"/>
    <property type="match status" value="1"/>
</dbReference>
<dbReference type="Gene3D" id="3.90.226.10">
    <property type="entry name" value="2-enoyl-CoA Hydratase, Chain A, domain 1"/>
    <property type="match status" value="1"/>
</dbReference>
<dbReference type="PANTHER" id="PTHR11941">
    <property type="entry name" value="ENOYL-COA HYDRATASE-RELATED"/>
    <property type="match status" value="1"/>
</dbReference>
<dbReference type="InterPro" id="IPR029045">
    <property type="entry name" value="ClpP/crotonase-like_dom_sf"/>
</dbReference>